<name>A0A9D3UFH2_9ROSI</name>
<sequence length="72" mass="8165">MDKKEAKEDDRELLKGDVVFETNDGLTSIKLIEKVDGLVKQSIMRTMAIKLLGRVIGFNTPLKKKYAVWVQA</sequence>
<comment type="caution">
    <text evidence="1">The sequence shown here is derived from an EMBL/GenBank/DDBJ whole genome shotgun (WGS) entry which is preliminary data.</text>
</comment>
<dbReference type="OrthoDB" id="1000832at2759"/>
<dbReference type="Proteomes" id="UP000828251">
    <property type="component" value="Unassembled WGS sequence"/>
</dbReference>
<evidence type="ECO:0000313" key="2">
    <source>
        <dbReference type="Proteomes" id="UP000828251"/>
    </source>
</evidence>
<dbReference type="AlphaFoldDB" id="A0A9D3UFH2"/>
<dbReference type="EMBL" id="JAIQCV010000012">
    <property type="protein sequence ID" value="KAH1039423.1"/>
    <property type="molecule type" value="Genomic_DNA"/>
</dbReference>
<keyword evidence="2" id="KW-1185">Reference proteome</keyword>
<gene>
    <name evidence="1" type="ORF">J1N35_041166</name>
</gene>
<organism evidence="1 2">
    <name type="scientific">Gossypium stocksii</name>
    <dbReference type="NCBI Taxonomy" id="47602"/>
    <lineage>
        <taxon>Eukaryota</taxon>
        <taxon>Viridiplantae</taxon>
        <taxon>Streptophyta</taxon>
        <taxon>Embryophyta</taxon>
        <taxon>Tracheophyta</taxon>
        <taxon>Spermatophyta</taxon>
        <taxon>Magnoliopsida</taxon>
        <taxon>eudicotyledons</taxon>
        <taxon>Gunneridae</taxon>
        <taxon>Pentapetalae</taxon>
        <taxon>rosids</taxon>
        <taxon>malvids</taxon>
        <taxon>Malvales</taxon>
        <taxon>Malvaceae</taxon>
        <taxon>Malvoideae</taxon>
        <taxon>Gossypium</taxon>
    </lineage>
</organism>
<protein>
    <submittedName>
        <fullName evidence="1">Uncharacterized protein</fullName>
    </submittedName>
</protein>
<reference evidence="1 2" key="1">
    <citation type="journal article" date="2021" name="Plant Biotechnol. J.">
        <title>Multi-omics assisted identification of the key and species-specific regulatory components of drought-tolerant mechanisms in Gossypium stocksii.</title>
        <authorList>
            <person name="Yu D."/>
            <person name="Ke L."/>
            <person name="Zhang D."/>
            <person name="Wu Y."/>
            <person name="Sun Y."/>
            <person name="Mei J."/>
            <person name="Sun J."/>
            <person name="Sun Y."/>
        </authorList>
    </citation>
    <scope>NUCLEOTIDE SEQUENCE [LARGE SCALE GENOMIC DNA]</scope>
    <source>
        <strain evidence="2">cv. E1</strain>
        <tissue evidence="1">Leaf</tissue>
    </source>
</reference>
<evidence type="ECO:0000313" key="1">
    <source>
        <dbReference type="EMBL" id="KAH1039423.1"/>
    </source>
</evidence>
<proteinExistence type="predicted"/>
<accession>A0A9D3UFH2</accession>